<dbReference type="AlphaFoldDB" id="A0A1H5W388"/>
<evidence type="ECO:0000259" key="1">
    <source>
        <dbReference type="Pfam" id="PF13403"/>
    </source>
</evidence>
<organism evidence="2 3">
    <name type="scientific">Jhaorihella thermophila</name>
    <dbReference type="NCBI Taxonomy" id="488547"/>
    <lineage>
        <taxon>Bacteria</taxon>
        <taxon>Pseudomonadati</taxon>
        <taxon>Pseudomonadota</taxon>
        <taxon>Alphaproteobacteria</taxon>
        <taxon>Rhodobacterales</taxon>
        <taxon>Paracoccaceae</taxon>
        <taxon>Jhaorihella</taxon>
    </lineage>
</organism>
<proteinExistence type="predicted"/>
<dbReference type="RefSeq" id="WP_104007975.1">
    <property type="nucleotide sequence ID" value="NZ_FNVD01000007.1"/>
</dbReference>
<dbReference type="InterPro" id="IPR028992">
    <property type="entry name" value="Hedgehog/Intein_dom"/>
</dbReference>
<keyword evidence="3" id="KW-1185">Reference proteome</keyword>
<dbReference type="Pfam" id="PF13403">
    <property type="entry name" value="Hint_2"/>
    <property type="match status" value="1"/>
</dbReference>
<gene>
    <name evidence="2" type="ORF">SAMN05421751_10790</name>
</gene>
<reference evidence="2 3" key="1">
    <citation type="submission" date="2016-10" db="EMBL/GenBank/DDBJ databases">
        <authorList>
            <person name="de Groot N.N."/>
        </authorList>
    </citation>
    <scope>NUCLEOTIDE SEQUENCE [LARGE SCALE GENOMIC DNA]</scope>
    <source>
        <strain evidence="2 3">DSM 23413</strain>
    </source>
</reference>
<dbReference type="OrthoDB" id="6305173at2"/>
<feature type="domain" description="Hedgehog/Intein (Hint)" evidence="1">
    <location>
        <begin position="67"/>
        <end position="214"/>
    </location>
</feature>
<evidence type="ECO:0000313" key="2">
    <source>
        <dbReference type="EMBL" id="SEF93962.1"/>
    </source>
</evidence>
<dbReference type="EMBL" id="FNVD01000007">
    <property type="protein sequence ID" value="SEF93962.1"/>
    <property type="molecule type" value="Genomic_DNA"/>
</dbReference>
<protein>
    <submittedName>
        <fullName evidence="2">Hint domain-containing protein</fullName>
    </submittedName>
</protein>
<dbReference type="Proteomes" id="UP000236742">
    <property type="component" value="Unassembled WGS sequence"/>
</dbReference>
<sequence>MTIPASLARAARNAVATNALISDPAALRAHNRPQMRRYDVMALAPNGDIIETRHVAPALPMFEGAFCAFTRGSLIETDCGPVAIEDLLPGDRILTDDGEARPVLWKGRVTLVPGRPDAKGRVHKLTRINPDSFGLQRPMSCLIAGPTARIFRQSEKFRKSYGRRSVLAPLQEFIDGINVTETAPPTSVELFHLCLDRHSLIRIGGMQFETYHPGSDAPRTFGHALRSLYLSLFPHVSQLADFGPQLFPRLDDPRPQPISA</sequence>
<dbReference type="InterPro" id="IPR036844">
    <property type="entry name" value="Hint_dom_sf"/>
</dbReference>
<dbReference type="SUPFAM" id="SSF51294">
    <property type="entry name" value="Hedgehog/intein (Hint) domain"/>
    <property type="match status" value="1"/>
</dbReference>
<evidence type="ECO:0000313" key="3">
    <source>
        <dbReference type="Proteomes" id="UP000236742"/>
    </source>
</evidence>
<name>A0A1H5W388_9RHOB</name>
<accession>A0A1H5W388</accession>